<evidence type="ECO:0000313" key="2">
    <source>
        <dbReference type="EnsemblMetazoa" id="PPA45748.1"/>
    </source>
</evidence>
<feature type="region of interest" description="Disordered" evidence="1">
    <location>
        <begin position="42"/>
        <end position="62"/>
    </location>
</feature>
<dbReference type="EnsemblMetazoa" id="PPA45748.1">
    <property type="protein sequence ID" value="PPA45748.1"/>
    <property type="gene ID" value="WBGene00284117"/>
</dbReference>
<proteinExistence type="predicted"/>
<evidence type="ECO:0000313" key="3">
    <source>
        <dbReference type="Proteomes" id="UP000005239"/>
    </source>
</evidence>
<sequence>MRKSREERKRCPANSVDDDEEEGEEKLQRMYMDYSISPRMLPKEIDDYHCNRSEKDKVGNED</sequence>
<accession>A0A2A6CN71</accession>
<dbReference type="Proteomes" id="UP000005239">
    <property type="component" value="Unassembled WGS sequence"/>
</dbReference>
<feature type="region of interest" description="Disordered" evidence="1">
    <location>
        <begin position="1"/>
        <end position="25"/>
    </location>
</feature>
<keyword evidence="3" id="KW-1185">Reference proteome</keyword>
<protein>
    <submittedName>
        <fullName evidence="2">Uncharacterized protein</fullName>
    </submittedName>
</protein>
<gene>
    <name evidence="2" type="primary">WBGene00284117</name>
</gene>
<feature type="compositionally biased region" description="Basic and acidic residues" evidence="1">
    <location>
        <begin position="1"/>
        <end position="10"/>
    </location>
</feature>
<name>A0A2A6CN71_PRIPA</name>
<accession>A0A8R1V4H3</accession>
<evidence type="ECO:0000256" key="1">
    <source>
        <dbReference type="SAM" id="MobiDB-lite"/>
    </source>
</evidence>
<reference evidence="2" key="2">
    <citation type="submission" date="2022-06" db="UniProtKB">
        <authorList>
            <consortium name="EnsemblMetazoa"/>
        </authorList>
    </citation>
    <scope>IDENTIFICATION</scope>
    <source>
        <strain evidence="2">PS312</strain>
    </source>
</reference>
<reference evidence="3" key="1">
    <citation type="journal article" date="2008" name="Nat. Genet.">
        <title>The Pristionchus pacificus genome provides a unique perspective on nematode lifestyle and parasitism.</title>
        <authorList>
            <person name="Dieterich C."/>
            <person name="Clifton S.W."/>
            <person name="Schuster L.N."/>
            <person name="Chinwalla A."/>
            <person name="Delehaunty K."/>
            <person name="Dinkelacker I."/>
            <person name="Fulton L."/>
            <person name="Fulton R."/>
            <person name="Godfrey J."/>
            <person name="Minx P."/>
            <person name="Mitreva M."/>
            <person name="Roeseler W."/>
            <person name="Tian H."/>
            <person name="Witte H."/>
            <person name="Yang S.P."/>
            <person name="Wilson R.K."/>
            <person name="Sommer R.J."/>
        </authorList>
    </citation>
    <scope>NUCLEOTIDE SEQUENCE [LARGE SCALE GENOMIC DNA]</scope>
    <source>
        <strain evidence="3">PS312</strain>
    </source>
</reference>
<organism evidence="2 3">
    <name type="scientific">Pristionchus pacificus</name>
    <name type="common">Parasitic nematode worm</name>
    <dbReference type="NCBI Taxonomy" id="54126"/>
    <lineage>
        <taxon>Eukaryota</taxon>
        <taxon>Metazoa</taxon>
        <taxon>Ecdysozoa</taxon>
        <taxon>Nematoda</taxon>
        <taxon>Chromadorea</taxon>
        <taxon>Rhabditida</taxon>
        <taxon>Rhabditina</taxon>
        <taxon>Diplogasteromorpha</taxon>
        <taxon>Diplogasteroidea</taxon>
        <taxon>Neodiplogasteridae</taxon>
        <taxon>Pristionchus</taxon>
    </lineage>
</organism>
<dbReference type="AlphaFoldDB" id="A0A2A6CN71"/>